<evidence type="ECO:0000259" key="2">
    <source>
        <dbReference type="PROSITE" id="PS50943"/>
    </source>
</evidence>
<dbReference type="Gene3D" id="1.10.260.40">
    <property type="entry name" value="lambda repressor-like DNA-binding domains"/>
    <property type="match status" value="1"/>
</dbReference>
<dbReference type="PANTHER" id="PTHR46558">
    <property type="entry name" value="TRACRIPTIONAL REGULATORY PROTEIN-RELATED-RELATED"/>
    <property type="match status" value="1"/>
</dbReference>
<dbReference type="InterPro" id="IPR001387">
    <property type="entry name" value="Cro/C1-type_HTH"/>
</dbReference>
<dbReference type="Pfam" id="PF01381">
    <property type="entry name" value="HTH_3"/>
    <property type="match status" value="1"/>
</dbReference>
<protein>
    <submittedName>
        <fullName evidence="3">Helix-turn-helix domain-containing protein</fullName>
    </submittedName>
</protein>
<reference evidence="3" key="1">
    <citation type="submission" date="2022-09" db="EMBL/GenBank/DDBJ databases">
        <title>Genome analysis and characterization of larvicidal activity of Brevibacillus strains.</title>
        <authorList>
            <person name="Patrusheva E.V."/>
            <person name="Izotova A.O."/>
            <person name="Toshchakov S.V."/>
            <person name="Sineoky S.P."/>
        </authorList>
    </citation>
    <scope>NUCLEOTIDE SEQUENCE</scope>
    <source>
        <strain evidence="3">VKPM_B-13247</strain>
    </source>
</reference>
<dbReference type="CDD" id="cd00093">
    <property type="entry name" value="HTH_XRE"/>
    <property type="match status" value="1"/>
</dbReference>
<dbReference type="Proteomes" id="UP001077662">
    <property type="component" value="Unassembled WGS sequence"/>
</dbReference>
<dbReference type="PROSITE" id="PS50943">
    <property type="entry name" value="HTH_CROC1"/>
    <property type="match status" value="1"/>
</dbReference>
<evidence type="ECO:0000313" key="3">
    <source>
        <dbReference type="EMBL" id="MCZ0810401.1"/>
    </source>
</evidence>
<organism evidence="3 4">
    <name type="scientific">Brevibacillus laterosporus</name>
    <name type="common">Bacillus laterosporus</name>
    <dbReference type="NCBI Taxonomy" id="1465"/>
    <lineage>
        <taxon>Bacteria</taxon>
        <taxon>Bacillati</taxon>
        <taxon>Bacillota</taxon>
        <taxon>Bacilli</taxon>
        <taxon>Bacillales</taxon>
        <taxon>Paenibacillaceae</taxon>
        <taxon>Brevibacillus</taxon>
    </lineage>
</organism>
<feature type="domain" description="HTH cro/C1-type" evidence="2">
    <location>
        <begin position="6"/>
        <end position="60"/>
    </location>
</feature>
<name>A0AAP3DM06_BRELA</name>
<dbReference type="RefSeq" id="WP_104067433.1">
    <property type="nucleotide sequence ID" value="NZ_JANSGW010000077.1"/>
</dbReference>
<comment type="caution">
    <text evidence="3">The sequence shown here is derived from an EMBL/GenBank/DDBJ whole genome shotgun (WGS) entry which is preliminary data.</text>
</comment>
<proteinExistence type="predicted"/>
<evidence type="ECO:0000313" key="4">
    <source>
        <dbReference type="Proteomes" id="UP001077662"/>
    </source>
</evidence>
<sequence>MLGQRLKEQRIRRNLRQEDVALKIGIARTTYAMYEQNKREPDNETLQKLADFFNVKIDYLLGRQEEDYDYTKDPTVTGEVKELLDDLMKLPPEERAIIIDQARIFAEGLKAKNRSTNK</sequence>
<evidence type="ECO:0000256" key="1">
    <source>
        <dbReference type="ARBA" id="ARBA00023125"/>
    </source>
</evidence>
<dbReference type="SMART" id="SM00530">
    <property type="entry name" value="HTH_XRE"/>
    <property type="match status" value="1"/>
</dbReference>
<dbReference type="InterPro" id="IPR010982">
    <property type="entry name" value="Lambda_DNA-bd_dom_sf"/>
</dbReference>
<keyword evidence="1" id="KW-0238">DNA-binding</keyword>
<dbReference type="GO" id="GO:0003677">
    <property type="term" value="F:DNA binding"/>
    <property type="evidence" value="ECO:0007669"/>
    <property type="project" value="UniProtKB-KW"/>
</dbReference>
<dbReference type="PANTHER" id="PTHR46558:SF11">
    <property type="entry name" value="HTH-TYPE TRANSCRIPTIONAL REGULATOR XRE"/>
    <property type="match status" value="1"/>
</dbReference>
<gene>
    <name evidence="3" type="ORF">O0554_26580</name>
</gene>
<dbReference type="SUPFAM" id="SSF47413">
    <property type="entry name" value="lambda repressor-like DNA-binding domains"/>
    <property type="match status" value="1"/>
</dbReference>
<dbReference type="AlphaFoldDB" id="A0AAP3DM06"/>
<accession>A0AAP3DM06</accession>
<dbReference type="EMBL" id="JAPTNE010000077">
    <property type="protein sequence ID" value="MCZ0810401.1"/>
    <property type="molecule type" value="Genomic_DNA"/>
</dbReference>